<evidence type="ECO:0000256" key="11">
    <source>
        <dbReference type="ARBA" id="ARBA00023098"/>
    </source>
</evidence>
<keyword evidence="4" id="KW-0444">Lipid biosynthesis</keyword>
<dbReference type="GO" id="GO:0005524">
    <property type="term" value="F:ATP binding"/>
    <property type="evidence" value="ECO:0007669"/>
    <property type="project" value="UniProtKB-KW"/>
</dbReference>
<evidence type="ECO:0000256" key="17">
    <source>
        <dbReference type="PIRSR" id="PIRSR600829-3"/>
    </source>
</evidence>
<organism evidence="20 21">
    <name type="scientific">Staphylococcus carnosus</name>
    <dbReference type="NCBI Taxonomy" id="1281"/>
    <lineage>
        <taxon>Bacteria</taxon>
        <taxon>Bacillati</taxon>
        <taxon>Bacillota</taxon>
        <taxon>Bacilli</taxon>
        <taxon>Bacillales</taxon>
        <taxon>Staphylococcaceae</taxon>
        <taxon>Staphylococcus</taxon>
    </lineage>
</organism>
<keyword evidence="6 19" id="KW-0812">Transmembrane</keyword>
<evidence type="ECO:0000256" key="3">
    <source>
        <dbReference type="ARBA" id="ARBA00022475"/>
    </source>
</evidence>
<proteinExistence type="inferred from homology"/>
<comment type="cofactor">
    <cofactor evidence="18">
        <name>Mg(2+)</name>
        <dbReference type="ChEBI" id="CHEBI:18420"/>
    </cofactor>
    <text evidence="18">Mn(2+), Zn(2+), Cd(2+) and Co(2+) support activity to lesser extents.</text>
</comment>
<evidence type="ECO:0000256" key="10">
    <source>
        <dbReference type="ARBA" id="ARBA00022989"/>
    </source>
</evidence>
<dbReference type="Pfam" id="PF01219">
    <property type="entry name" value="DAGK_prokar"/>
    <property type="match status" value="1"/>
</dbReference>
<keyword evidence="3" id="KW-1003">Cell membrane</keyword>
<feature type="transmembrane region" description="Helical" evidence="19">
    <location>
        <begin position="21"/>
        <end position="40"/>
    </location>
</feature>
<keyword evidence="9 17" id="KW-0067">ATP-binding</keyword>
<dbReference type="GO" id="GO:0008654">
    <property type="term" value="P:phospholipid biosynthetic process"/>
    <property type="evidence" value="ECO:0007669"/>
    <property type="project" value="UniProtKB-KW"/>
</dbReference>
<evidence type="ECO:0000256" key="8">
    <source>
        <dbReference type="ARBA" id="ARBA00022777"/>
    </source>
</evidence>
<keyword evidence="13" id="KW-0594">Phospholipid biosynthesis</keyword>
<dbReference type="InterPro" id="IPR033717">
    <property type="entry name" value="UDPK"/>
</dbReference>
<dbReference type="Proteomes" id="UP000033530">
    <property type="component" value="Unassembled WGS sequence"/>
</dbReference>
<feature type="active site" description="Proton acceptor" evidence="15">
    <location>
        <position position="59"/>
    </location>
</feature>
<dbReference type="InterPro" id="IPR000829">
    <property type="entry name" value="DAGK"/>
</dbReference>
<evidence type="ECO:0000313" key="20">
    <source>
        <dbReference type="EMBL" id="KKB26158.1"/>
    </source>
</evidence>
<evidence type="ECO:0000256" key="2">
    <source>
        <dbReference type="ARBA" id="ARBA00005967"/>
    </source>
</evidence>
<dbReference type="GO" id="GO:0046872">
    <property type="term" value="F:metal ion binding"/>
    <property type="evidence" value="ECO:0007669"/>
    <property type="project" value="UniProtKB-KW"/>
</dbReference>
<feature type="binding site" evidence="17">
    <location>
        <position position="66"/>
    </location>
    <ligand>
        <name>ATP</name>
        <dbReference type="ChEBI" id="CHEBI:30616"/>
    </ligand>
</feature>
<evidence type="ECO:0000256" key="13">
    <source>
        <dbReference type="ARBA" id="ARBA00023209"/>
    </source>
</evidence>
<keyword evidence="5" id="KW-0808">Transferase</keyword>
<evidence type="ECO:0000256" key="6">
    <source>
        <dbReference type="ARBA" id="ARBA00022692"/>
    </source>
</evidence>
<evidence type="ECO:0000256" key="18">
    <source>
        <dbReference type="PIRSR" id="PIRSR600829-4"/>
    </source>
</evidence>
<keyword evidence="18" id="KW-0460">Magnesium</keyword>
<evidence type="ECO:0000256" key="16">
    <source>
        <dbReference type="PIRSR" id="PIRSR600829-2"/>
    </source>
</evidence>
<comment type="caution">
    <text evidence="20">The sequence shown here is derived from an EMBL/GenBank/DDBJ whole genome shotgun (WGS) entry which is preliminary data.</text>
</comment>
<keyword evidence="18" id="KW-0479">Metal-binding</keyword>
<dbReference type="GO" id="GO:0005886">
    <property type="term" value="C:plasma membrane"/>
    <property type="evidence" value="ECO:0007669"/>
    <property type="project" value="UniProtKB-SubCell"/>
</dbReference>
<dbReference type="EMBL" id="LAIU01000001">
    <property type="protein sequence ID" value="KKB26158.1"/>
    <property type="molecule type" value="Genomic_DNA"/>
</dbReference>
<comment type="similarity">
    <text evidence="2">Belongs to the bacterial diacylglycerol kinase family.</text>
</comment>
<evidence type="ECO:0000313" key="21">
    <source>
        <dbReference type="Proteomes" id="UP000033530"/>
    </source>
</evidence>
<reference evidence="20 21" key="1">
    <citation type="submission" date="2015-03" db="EMBL/GenBank/DDBJ databases">
        <title>Draft Genome Sequence of S. carnosus subsp. utilis LTH 7013, Isolated from South Tirolean Ham.</title>
        <authorList>
            <person name="Mueller A."/>
            <person name="Huptas C."/>
            <person name="Wenning M."/>
            <person name="Weiss A."/>
            <person name="Schmidt H."/>
        </authorList>
    </citation>
    <scope>NUCLEOTIDE SEQUENCE [LARGE SCALE GENOMIC DNA]</scope>
    <source>
        <strain evidence="20 21">LTH7013</strain>
    </source>
</reference>
<keyword evidence="7 17" id="KW-0547">Nucleotide-binding</keyword>
<dbReference type="PANTHER" id="PTHR34299:SF1">
    <property type="entry name" value="DIACYLGLYCEROL KINASE"/>
    <property type="match status" value="1"/>
</dbReference>
<dbReference type="PANTHER" id="PTHR34299">
    <property type="entry name" value="DIACYLGLYCEROL KINASE"/>
    <property type="match status" value="1"/>
</dbReference>
<evidence type="ECO:0000256" key="4">
    <source>
        <dbReference type="ARBA" id="ARBA00022516"/>
    </source>
</evidence>
<feature type="binding site" evidence="16">
    <location>
        <position position="59"/>
    </location>
    <ligand>
        <name>substrate</name>
    </ligand>
</feature>
<sequence>MKRFKYPIHGFITIIKKDKNYLLHLLTAIVVILAGILFGISKIEWLVIILLIALVLSFEAINTAVEYVVDLVTDEYKPLAKRAKDTAALSVLVISIAAGIIGLIIFIPYIFK</sequence>
<dbReference type="CDD" id="cd14265">
    <property type="entry name" value="UDPK_IM_like"/>
    <property type="match status" value="1"/>
</dbReference>
<name>A0AAJ0NHM7_STACA</name>
<dbReference type="GO" id="GO:0016301">
    <property type="term" value="F:kinase activity"/>
    <property type="evidence" value="ECO:0007669"/>
    <property type="project" value="UniProtKB-KW"/>
</dbReference>
<dbReference type="InterPro" id="IPR036945">
    <property type="entry name" value="DAGK_sf"/>
</dbReference>
<evidence type="ECO:0000256" key="1">
    <source>
        <dbReference type="ARBA" id="ARBA00004651"/>
    </source>
</evidence>
<dbReference type="RefSeq" id="WP_046099259.1">
    <property type="nucleotide sequence ID" value="NZ_BKAP01000001.1"/>
</dbReference>
<comment type="subcellular location">
    <subcellularLocation>
        <location evidence="1">Cell membrane</location>
        <topology evidence="1">Multi-pass membrane protein</topology>
    </subcellularLocation>
</comment>
<evidence type="ECO:0000256" key="15">
    <source>
        <dbReference type="PIRSR" id="PIRSR600829-1"/>
    </source>
</evidence>
<dbReference type="Gene3D" id="1.10.287.3610">
    <property type="match status" value="1"/>
</dbReference>
<keyword evidence="14" id="KW-1208">Phospholipid metabolism</keyword>
<evidence type="ECO:0000256" key="9">
    <source>
        <dbReference type="ARBA" id="ARBA00022840"/>
    </source>
</evidence>
<keyword evidence="12 19" id="KW-0472">Membrane</keyword>
<dbReference type="PROSITE" id="PS01069">
    <property type="entry name" value="DAGK_PROKAR"/>
    <property type="match status" value="1"/>
</dbReference>
<evidence type="ECO:0000256" key="14">
    <source>
        <dbReference type="ARBA" id="ARBA00023264"/>
    </source>
</evidence>
<evidence type="ECO:0000256" key="19">
    <source>
        <dbReference type="SAM" id="Phobius"/>
    </source>
</evidence>
<keyword evidence="10 19" id="KW-1133">Transmembrane helix</keyword>
<protein>
    <submittedName>
        <fullName evidence="20">Diacylglycerol kinase</fullName>
    </submittedName>
</protein>
<evidence type="ECO:0000256" key="12">
    <source>
        <dbReference type="ARBA" id="ARBA00023136"/>
    </source>
</evidence>
<keyword evidence="8 20" id="KW-0418">Kinase</keyword>
<feature type="transmembrane region" description="Helical" evidence="19">
    <location>
        <begin position="46"/>
        <end position="69"/>
    </location>
</feature>
<evidence type="ECO:0000256" key="5">
    <source>
        <dbReference type="ARBA" id="ARBA00022679"/>
    </source>
</evidence>
<dbReference type="AlphaFoldDB" id="A0AAJ0NHM7"/>
<feature type="binding site" evidence="17">
    <location>
        <begin position="84"/>
        <end position="85"/>
    </location>
    <ligand>
        <name>ATP</name>
        <dbReference type="ChEBI" id="CHEBI:30616"/>
    </ligand>
</feature>
<evidence type="ECO:0000256" key="7">
    <source>
        <dbReference type="ARBA" id="ARBA00022741"/>
    </source>
</evidence>
<feature type="binding site" evidence="18">
    <location>
        <position position="66"/>
    </location>
    <ligand>
        <name>a divalent metal cation</name>
        <dbReference type="ChEBI" id="CHEBI:60240"/>
    </ligand>
</feature>
<feature type="binding site" evidence="17">
    <location>
        <position position="6"/>
    </location>
    <ligand>
        <name>ATP</name>
        <dbReference type="ChEBI" id="CHEBI:30616"/>
    </ligand>
</feature>
<keyword evidence="11" id="KW-0443">Lipid metabolism</keyword>
<gene>
    <name evidence="20" type="ORF">VV61_01330</name>
</gene>
<accession>A0AAJ0NHM7</accession>
<feature type="transmembrane region" description="Helical" evidence="19">
    <location>
        <begin position="89"/>
        <end position="111"/>
    </location>
</feature>